<dbReference type="Proteomes" id="UP000663193">
    <property type="component" value="Chromosome 19"/>
</dbReference>
<accession>A0A7U2IA25</accession>
<gene>
    <name evidence="1" type="ORF">JI435_423050</name>
</gene>
<reference evidence="2" key="1">
    <citation type="journal article" date="2021" name="BMC Genomics">
        <title>Chromosome-level genome assembly and manually-curated proteome of model necrotroph Parastagonospora nodorum Sn15 reveals a genome-wide trove of candidate effector homologs, and redundancy of virulence-related functions within an accessory chromosome.</title>
        <authorList>
            <person name="Bertazzoni S."/>
            <person name="Jones D.A.B."/>
            <person name="Phan H.T."/>
            <person name="Tan K.-C."/>
            <person name="Hane J.K."/>
        </authorList>
    </citation>
    <scope>NUCLEOTIDE SEQUENCE [LARGE SCALE GENOMIC DNA]</scope>
    <source>
        <strain evidence="2">SN15 / ATCC MYA-4574 / FGSC 10173)</strain>
    </source>
</reference>
<dbReference type="VEuPathDB" id="FungiDB:JI435_423050"/>
<dbReference type="AlphaFoldDB" id="A0A7U2IA25"/>
<evidence type="ECO:0000313" key="1">
    <source>
        <dbReference type="EMBL" id="QRD06037.1"/>
    </source>
</evidence>
<organism evidence="1 2">
    <name type="scientific">Phaeosphaeria nodorum (strain SN15 / ATCC MYA-4574 / FGSC 10173)</name>
    <name type="common">Glume blotch fungus</name>
    <name type="synonym">Parastagonospora nodorum</name>
    <dbReference type="NCBI Taxonomy" id="321614"/>
    <lineage>
        <taxon>Eukaryota</taxon>
        <taxon>Fungi</taxon>
        <taxon>Dikarya</taxon>
        <taxon>Ascomycota</taxon>
        <taxon>Pezizomycotina</taxon>
        <taxon>Dothideomycetes</taxon>
        <taxon>Pleosporomycetidae</taxon>
        <taxon>Pleosporales</taxon>
        <taxon>Pleosporineae</taxon>
        <taxon>Phaeosphaeriaceae</taxon>
        <taxon>Parastagonospora</taxon>
    </lineage>
</organism>
<proteinExistence type="predicted"/>
<name>A0A7U2IA25_PHANO</name>
<keyword evidence="2" id="KW-1185">Reference proteome</keyword>
<evidence type="ECO:0000313" key="2">
    <source>
        <dbReference type="Proteomes" id="UP000663193"/>
    </source>
</evidence>
<dbReference type="EMBL" id="CP069041">
    <property type="protein sequence ID" value="QRD06037.1"/>
    <property type="molecule type" value="Genomic_DNA"/>
</dbReference>
<sequence length="59" mass="6675">MAILIVSNRIPRKQLYVSQPSCLATTLLRRSGVKECCKRWAGLGRKKCLWIGRGGIKEM</sequence>
<protein>
    <submittedName>
        <fullName evidence="1">Uncharacterized protein</fullName>
    </submittedName>
</protein>